<evidence type="ECO:0000313" key="6">
    <source>
        <dbReference type="Proteomes" id="UP000637239"/>
    </source>
</evidence>
<dbReference type="PANTHER" id="PTHR24173">
    <property type="entry name" value="ANKYRIN REPEAT CONTAINING"/>
    <property type="match status" value="1"/>
</dbReference>
<dbReference type="GeneID" id="66986835"/>
<dbReference type="PROSITE" id="PS50088">
    <property type="entry name" value="ANK_REPEAT"/>
    <property type="match status" value="3"/>
</dbReference>
<dbReference type="InterPro" id="IPR036770">
    <property type="entry name" value="Ankyrin_rpt-contain_sf"/>
</dbReference>
<reference evidence="5" key="2">
    <citation type="submission" date="2021-02" db="EMBL/GenBank/DDBJ databases">
        <title>Aspergillus chevalieri M1 genome sequence.</title>
        <authorList>
            <person name="Kadooka C."/>
            <person name="Mori K."/>
            <person name="Futagami T."/>
        </authorList>
    </citation>
    <scope>NUCLEOTIDE SEQUENCE</scope>
    <source>
        <strain evidence="5">M1</strain>
    </source>
</reference>
<evidence type="ECO:0000256" key="3">
    <source>
        <dbReference type="PROSITE-ProRule" id="PRU00023"/>
    </source>
</evidence>
<sequence>MASMENGIVVDSEPTTSASDSGSDAAATSSSDSSEKKTTAAANNAATTITTTGFAASATSNRYRVITTAPPYEDLLAACRENRRADLEALISNRRANNNEVCRYTLSNLLKEAVLQDSADVVAFCLEQGAIVYEEHLLWAIFAKDAFASYSVLIQHRAIDPNHVLPCYGDLLGVLIVDNKLEGVRCCLENGANPNENLLEEYKTALAAAAERGNIAMVELLLDHGAWTKESGALILAAEEGDTEMVRFLLSKGLDINEMGVKGPLGAEELDEIGTALHKAISNGHINTAALLIDAGADTELKDAQGRTPEKLAEECHQPAILEKLRKLPLSSYSPLPPSMPTLGSTESGTSLLKRISKAYEEITPTPFFISLVFFFCIYQSRKVYHP</sequence>
<organism evidence="5 6">
    <name type="scientific">Aspergillus chevalieri</name>
    <name type="common">Eurotium chevalieri</name>
    <dbReference type="NCBI Taxonomy" id="182096"/>
    <lineage>
        <taxon>Eukaryota</taxon>
        <taxon>Fungi</taxon>
        <taxon>Dikarya</taxon>
        <taxon>Ascomycota</taxon>
        <taxon>Pezizomycotina</taxon>
        <taxon>Eurotiomycetes</taxon>
        <taxon>Eurotiomycetidae</taxon>
        <taxon>Eurotiales</taxon>
        <taxon>Aspergillaceae</taxon>
        <taxon>Aspergillus</taxon>
        <taxon>Aspergillus subgen. Aspergillus</taxon>
    </lineage>
</organism>
<feature type="repeat" description="ANK" evidence="3">
    <location>
        <begin position="229"/>
        <end position="261"/>
    </location>
</feature>
<dbReference type="SUPFAM" id="SSF48403">
    <property type="entry name" value="Ankyrin repeat"/>
    <property type="match status" value="1"/>
</dbReference>
<name>A0A7R7VXB7_ASPCH</name>
<dbReference type="AlphaFoldDB" id="A0A7R7VXB7"/>
<evidence type="ECO:0000256" key="2">
    <source>
        <dbReference type="ARBA" id="ARBA00023043"/>
    </source>
</evidence>
<keyword evidence="1" id="KW-0677">Repeat</keyword>
<protein>
    <recommendedName>
        <fullName evidence="7">Ankyrin repeat protein</fullName>
    </recommendedName>
</protein>
<keyword evidence="6" id="KW-1185">Reference proteome</keyword>
<feature type="region of interest" description="Disordered" evidence="4">
    <location>
        <begin position="1"/>
        <end position="42"/>
    </location>
</feature>
<feature type="compositionally biased region" description="Low complexity" evidence="4">
    <location>
        <begin position="15"/>
        <end position="32"/>
    </location>
</feature>
<dbReference type="RefSeq" id="XP_043140999.1">
    <property type="nucleotide sequence ID" value="XM_043283751.1"/>
</dbReference>
<dbReference type="SMART" id="SM00248">
    <property type="entry name" value="ANK"/>
    <property type="match status" value="4"/>
</dbReference>
<dbReference type="Gene3D" id="1.25.40.20">
    <property type="entry name" value="Ankyrin repeat-containing domain"/>
    <property type="match status" value="2"/>
</dbReference>
<dbReference type="Pfam" id="PF12796">
    <property type="entry name" value="Ank_2"/>
    <property type="match status" value="1"/>
</dbReference>
<dbReference type="InterPro" id="IPR002110">
    <property type="entry name" value="Ankyrin_rpt"/>
</dbReference>
<dbReference type="EMBL" id="AP024423">
    <property type="protein sequence ID" value="BCR92486.1"/>
    <property type="molecule type" value="Genomic_DNA"/>
</dbReference>
<dbReference type="KEGG" id="ache:ACHE_80386A"/>
<accession>A0A7R7VXB7</accession>
<evidence type="ECO:0000313" key="5">
    <source>
        <dbReference type="EMBL" id="BCR92486.1"/>
    </source>
</evidence>
<evidence type="ECO:0000256" key="1">
    <source>
        <dbReference type="ARBA" id="ARBA00022737"/>
    </source>
</evidence>
<dbReference type="Proteomes" id="UP000637239">
    <property type="component" value="Chromosome 8"/>
</dbReference>
<feature type="repeat" description="ANK" evidence="3">
    <location>
        <begin position="272"/>
        <end position="304"/>
    </location>
</feature>
<gene>
    <name evidence="5" type="ORF">ACHE_80386A</name>
</gene>
<evidence type="ECO:0008006" key="7">
    <source>
        <dbReference type="Google" id="ProtNLM"/>
    </source>
</evidence>
<feature type="repeat" description="ANK" evidence="3">
    <location>
        <begin position="201"/>
        <end position="226"/>
    </location>
</feature>
<dbReference type="Pfam" id="PF00023">
    <property type="entry name" value="Ank"/>
    <property type="match status" value="1"/>
</dbReference>
<evidence type="ECO:0000256" key="4">
    <source>
        <dbReference type="SAM" id="MobiDB-lite"/>
    </source>
</evidence>
<dbReference type="PROSITE" id="PS50297">
    <property type="entry name" value="ANK_REP_REGION"/>
    <property type="match status" value="3"/>
</dbReference>
<keyword evidence="2 3" id="KW-0040">ANK repeat</keyword>
<proteinExistence type="predicted"/>
<dbReference type="PANTHER" id="PTHR24173:SF74">
    <property type="entry name" value="ANKYRIN REPEAT DOMAIN-CONTAINING PROTEIN 16"/>
    <property type="match status" value="1"/>
</dbReference>
<reference evidence="5" key="1">
    <citation type="submission" date="2021-01" db="EMBL/GenBank/DDBJ databases">
        <authorList>
            <consortium name="Aspergillus chevalieri M1 genome sequencing consortium"/>
            <person name="Kazuki M."/>
            <person name="Futagami T."/>
        </authorList>
    </citation>
    <scope>NUCLEOTIDE SEQUENCE</scope>
    <source>
        <strain evidence="5">M1</strain>
    </source>
</reference>